<sequence length="237" mass="25586">MERTQAMGIDMMECLRGGVSDLRIPGHPELGERANEMAGPDATGIFSVIGPFQVDLFARAVCATAVSRGSVAPPEAAAIELRYVLAQPVRFDRLVGAVRDRRDARNSLPVKVQRLTVAGLPALYQVIEGRHQAFVARDAGDNTIAARIDMDYRCDPSAFCLHGDTLMREAEGVRWPVSPLRPWDLPIEAAGAAVTPDLNYTLQALGVRSLPVSSALSYDLNLARAVHRELASAADKA</sequence>
<evidence type="ECO:0000313" key="1">
    <source>
        <dbReference type="EMBL" id="ASY46580.1"/>
    </source>
</evidence>
<accession>A0A249MYY7</accession>
<keyword evidence="1" id="KW-0614">Plasmid</keyword>
<protein>
    <submittedName>
        <fullName evidence="1">Uncharacterized protein</fullName>
    </submittedName>
</protein>
<name>A0A249MYY7_SPHXE</name>
<dbReference type="KEGG" id="shyd:CJD35_19070"/>
<dbReference type="AlphaFoldDB" id="A0A249MYY7"/>
<dbReference type="RefSeq" id="WP_095687444.1">
    <property type="nucleotide sequence ID" value="NZ_CP022747.1"/>
</dbReference>
<geneLocation type="plasmid" evidence="1 2">
    <name>p1</name>
</geneLocation>
<reference evidence="1 2" key="1">
    <citation type="submission" date="2017-08" db="EMBL/GenBank/DDBJ databases">
        <title>Whole Genome Sequence of Sphingobium hydrophobicum C1: Insights into Adaption to the Electronic-waste Contaminated Sediment.</title>
        <authorList>
            <person name="Song D."/>
            <person name="Chen X."/>
            <person name="Xu M."/>
        </authorList>
    </citation>
    <scope>NUCLEOTIDE SEQUENCE [LARGE SCALE GENOMIC DNA]</scope>
    <source>
        <strain evidence="1 2">C1</strain>
        <plasmid evidence="1 2">p1</plasmid>
    </source>
</reference>
<organism evidence="1 2">
    <name type="scientific">Sphingobium xenophagum</name>
    <dbReference type="NCBI Taxonomy" id="121428"/>
    <lineage>
        <taxon>Bacteria</taxon>
        <taxon>Pseudomonadati</taxon>
        <taxon>Pseudomonadota</taxon>
        <taxon>Alphaproteobacteria</taxon>
        <taxon>Sphingomonadales</taxon>
        <taxon>Sphingomonadaceae</taxon>
        <taxon>Sphingobium</taxon>
    </lineage>
</organism>
<proteinExistence type="predicted"/>
<dbReference type="Proteomes" id="UP000217141">
    <property type="component" value="Plasmid p1"/>
</dbReference>
<evidence type="ECO:0000313" key="2">
    <source>
        <dbReference type="Proteomes" id="UP000217141"/>
    </source>
</evidence>
<dbReference type="EMBL" id="CP022747">
    <property type="protein sequence ID" value="ASY46580.1"/>
    <property type="molecule type" value="Genomic_DNA"/>
</dbReference>
<gene>
    <name evidence="1" type="ORF">CJD35_19070</name>
</gene>